<comment type="caution">
    <text evidence="4">The sequence shown here is derived from an EMBL/GenBank/DDBJ whole genome shotgun (WGS) entry which is preliminary data.</text>
</comment>
<dbReference type="GO" id="GO:0008270">
    <property type="term" value="F:zinc ion binding"/>
    <property type="evidence" value="ECO:0007669"/>
    <property type="project" value="UniProtKB-KW"/>
</dbReference>
<dbReference type="InterPro" id="IPR057654">
    <property type="entry name" value="Znf-CCCH_tandem"/>
</dbReference>
<keyword evidence="1" id="KW-0863">Zinc-finger</keyword>
<feature type="compositionally biased region" description="Polar residues" evidence="2">
    <location>
        <begin position="320"/>
        <end position="329"/>
    </location>
</feature>
<feature type="region of interest" description="Disordered" evidence="2">
    <location>
        <begin position="266"/>
        <end position="332"/>
    </location>
</feature>
<dbReference type="AlphaFoldDB" id="A0A9W8NMH9"/>
<feature type="zinc finger region" description="C3H1-type" evidence="1">
    <location>
        <begin position="403"/>
        <end position="431"/>
    </location>
</feature>
<evidence type="ECO:0000256" key="2">
    <source>
        <dbReference type="SAM" id="MobiDB-lite"/>
    </source>
</evidence>
<protein>
    <recommendedName>
        <fullName evidence="3">C3H1-type domain-containing protein</fullName>
    </recommendedName>
</protein>
<sequence length="516" mass="57975">MLSSLLPMGALNLHMIQKIQDDAAKIAELEFDLKDQTDFRKQYREKSLELEAKLAKFMREPFVVVLIDGDGAKFRDDFLRDPEQGAVKAARNLREAVKQASLGHDMPILIRVYASLNDLARSLRLSDVIFRDESMHIFAEHFTNTHVDCDFINVGKGKENTDAKIRRLLDHYHKNAQCHKIFVACCHDNGYLHDLRQYAGTTDNKINLIETTPAEPNFRSLGFPILRFDGVFRSESLNNETKRVAQNFPLRSRSPIQIPPGLIARPIQASHFPPPPSDAISPEPQERRGPTPLVTSNTTSPVQTVGSRQLSAISPPERSPAQSQVIPRTSNVISSGNGGVSISYATAGGNIDHQNVDVKVTKPKKPKYVYYTVNQCRIDEATQHPARGPAQTTYQDKFQKARDRGMVFCNDHYLKGKCPRGANCDKEHEVALDPAEVAIHRYKARTSLCPNGPYCTDYDCYLSHHCPRQPCGRGNACAFSNTEKWGDLHFTKEQLVAWTRWTEGIDFPEYVGDSSA</sequence>
<dbReference type="Pfam" id="PF25543">
    <property type="entry name" value="zf-CCCH_tandem"/>
    <property type="match status" value="1"/>
</dbReference>
<evidence type="ECO:0000256" key="1">
    <source>
        <dbReference type="PROSITE-ProRule" id="PRU00723"/>
    </source>
</evidence>
<evidence type="ECO:0000313" key="5">
    <source>
        <dbReference type="Proteomes" id="UP001148614"/>
    </source>
</evidence>
<gene>
    <name evidence="4" type="ORF">NPX13_g1204</name>
</gene>
<accession>A0A9W8NMH9</accession>
<organism evidence="4 5">
    <name type="scientific">Xylaria arbuscula</name>
    <dbReference type="NCBI Taxonomy" id="114810"/>
    <lineage>
        <taxon>Eukaryota</taxon>
        <taxon>Fungi</taxon>
        <taxon>Dikarya</taxon>
        <taxon>Ascomycota</taxon>
        <taxon>Pezizomycotina</taxon>
        <taxon>Sordariomycetes</taxon>
        <taxon>Xylariomycetidae</taxon>
        <taxon>Xylariales</taxon>
        <taxon>Xylariaceae</taxon>
        <taxon>Xylaria</taxon>
    </lineage>
</organism>
<keyword evidence="5" id="KW-1185">Reference proteome</keyword>
<evidence type="ECO:0000313" key="4">
    <source>
        <dbReference type="EMBL" id="KAJ3579365.1"/>
    </source>
</evidence>
<dbReference type="PROSITE" id="PS50103">
    <property type="entry name" value="ZF_C3H1"/>
    <property type="match status" value="1"/>
</dbReference>
<dbReference type="Pfam" id="PF25540">
    <property type="entry name" value="DUF7923"/>
    <property type="match status" value="1"/>
</dbReference>
<dbReference type="InterPro" id="IPR057683">
    <property type="entry name" value="DUF7923"/>
</dbReference>
<proteinExistence type="predicted"/>
<dbReference type="Proteomes" id="UP001148614">
    <property type="component" value="Unassembled WGS sequence"/>
</dbReference>
<keyword evidence="1" id="KW-0862">Zinc</keyword>
<keyword evidence="1" id="KW-0479">Metal-binding</keyword>
<feature type="compositionally biased region" description="Polar residues" evidence="2">
    <location>
        <begin position="293"/>
        <end position="312"/>
    </location>
</feature>
<dbReference type="InterPro" id="IPR000571">
    <property type="entry name" value="Znf_CCCH"/>
</dbReference>
<name>A0A9W8NMH9_9PEZI</name>
<evidence type="ECO:0000259" key="3">
    <source>
        <dbReference type="PROSITE" id="PS50103"/>
    </source>
</evidence>
<reference evidence="4" key="1">
    <citation type="submission" date="2022-07" db="EMBL/GenBank/DDBJ databases">
        <title>Genome Sequence of Xylaria arbuscula.</title>
        <authorList>
            <person name="Buettner E."/>
        </authorList>
    </citation>
    <scope>NUCLEOTIDE SEQUENCE</scope>
    <source>
        <strain evidence="4">VT107</strain>
    </source>
</reference>
<dbReference type="PANTHER" id="PTHR37543:SF1">
    <property type="entry name" value="CCCH ZINC FINGER DNA BINDING PROTEIN (AFU_ORTHOLOGUE AFUA_5G12760)"/>
    <property type="match status" value="1"/>
</dbReference>
<dbReference type="PANTHER" id="PTHR37543">
    <property type="entry name" value="CCCH ZINC FINGER DNA BINDING PROTEIN (AFU_ORTHOLOGUE AFUA_5G12760)"/>
    <property type="match status" value="1"/>
</dbReference>
<dbReference type="VEuPathDB" id="FungiDB:F4678DRAFT_23933"/>
<dbReference type="EMBL" id="JANPWZ010000103">
    <property type="protein sequence ID" value="KAJ3579365.1"/>
    <property type="molecule type" value="Genomic_DNA"/>
</dbReference>
<feature type="domain" description="C3H1-type" evidence="3">
    <location>
        <begin position="403"/>
        <end position="431"/>
    </location>
</feature>